<dbReference type="Pfam" id="PF01397">
    <property type="entry name" value="Terpene_synth"/>
    <property type="match status" value="1"/>
</dbReference>
<dbReference type="Pfam" id="PF03936">
    <property type="entry name" value="Terpene_synth_C"/>
    <property type="match status" value="1"/>
</dbReference>
<dbReference type="SFLD" id="SFLDG01019">
    <property type="entry name" value="Terpene_Cyclase_Like_1_C_Termi"/>
    <property type="match status" value="1"/>
</dbReference>
<evidence type="ECO:0000256" key="3">
    <source>
        <dbReference type="ARBA" id="ARBA00022842"/>
    </source>
</evidence>
<dbReference type="SUPFAM" id="SSF48239">
    <property type="entry name" value="Terpenoid cyclases/Protein prenyltransferases"/>
    <property type="match status" value="1"/>
</dbReference>
<evidence type="ECO:0000259" key="5">
    <source>
        <dbReference type="Pfam" id="PF01397"/>
    </source>
</evidence>
<dbReference type="GO" id="GO:0016102">
    <property type="term" value="P:diterpenoid biosynthetic process"/>
    <property type="evidence" value="ECO:0007669"/>
    <property type="project" value="InterPro"/>
</dbReference>
<organism evidence="7 8">
    <name type="scientific">Lithocarpus litseifolius</name>
    <dbReference type="NCBI Taxonomy" id="425828"/>
    <lineage>
        <taxon>Eukaryota</taxon>
        <taxon>Viridiplantae</taxon>
        <taxon>Streptophyta</taxon>
        <taxon>Embryophyta</taxon>
        <taxon>Tracheophyta</taxon>
        <taxon>Spermatophyta</taxon>
        <taxon>Magnoliopsida</taxon>
        <taxon>eudicotyledons</taxon>
        <taxon>Gunneridae</taxon>
        <taxon>Pentapetalae</taxon>
        <taxon>rosids</taxon>
        <taxon>fabids</taxon>
        <taxon>Fagales</taxon>
        <taxon>Fagaceae</taxon>
        <taxon>Lithocarpus</taxon>
    </lineage>
</organism>
<keyword evidence="2" id="KW-0479">Metal-binding</keyword>
<evidence type="ECO:0000256" key="2">
    <source>
        <dbReference type="ARBA" id="ARBA00022723"/>
    </source>
</evidence>
<dbReference type="PANTHER" id="PTHR31225:SF9">
    <property type="entry name" value="TERPENE SYNTHASE 10"/>
    <property type="match status" value="1"/>
</dbReference>
<dbReference type="Proteomes" id="UP001459277">
    <property type="component" value="Unassembled WGS sequence"/>
</dbReference>
<comment type="caution">
    <text evidence="7">The sequence shown here is derived from an EMBL/GenBank/DDBJ whole genome shotgun (WGS) entry which is preliminary data.</text>
</comment>
<keyword evidence="3" id="KW-0460">Magnesium</keyword>
<dbReference type="EMBL" id="JAZDWU010000008">
    <property type="protein sequence ID" value="KAK9993999.1"/>
    <property type="molecule type" value="Genomic_DNA"/>
</dbReference>
<dbReference type="InterPro" id="IPR001906">
    <property type="entry name" value="Terpene_synth_N"/>
</dbReference>
<protein>
    <submittedName>
        <fullName evidence="7">Uncharacterized protein</fullName>
    </submittedName>
</protein>
<dbReference type="InterPro" id="IPR008949">
    <property type="entry name" value="Isoprenoid_synthase_dom_sf"/>
</dbReference>
<dbReference type="InterPro" id="IPR050148">
    <property type="entry name" value="Terpene_synthase-like"/>
</dbReference>
<dbReference type="GO" id="GO:0010333">
    <property type="term" value="F:terpene synthase activity"/>
    <property type="evidence" value="ECO:0007669"/>
    <property type="project" value="InterPro"/>
</dbReference>
<proteinExistence type="predicted"/>
<evidence type="ECO:0000313" key="7">
    <source>
        <dbReference type="EMBL" id="KAK9993999.1"/>
    </source>
</evidence>
<feature type="domain" description="Terpene synthase N-terminal" evidence="5">
    <location>
        <begin position="2"/>
        <end position="154"/>
    </location>
</feature>
<dbReference type="InterPro" id="IPR005630">
    <property type="entry name" value="Terpene_synthase_metal-bd"/>
</dbReference>
<dbReference type="InterPro" id="IPR034741">
    <property type="entry name" value="Terpene_cyclase-like_1_C"/>
</dbReference>
<evidence type="ECO:0000313" key="8">
    <source>
        <dbReference type="Proteomes" id="UP001459277"/>
    </source>
</evidence>
<dbReference type="CDD" id="cd00684">
    <property type="entry name" value="Terpene_cyclase_plant_C1"/>
    <property type="match status" value="1"/>
</dbReference>
<gene>
    <name evidence="7" type="ORF">SO802_023702</name>
</gene>
<feature type="domain" description="Terpene synthase metal-binding" evidence="6">
    <location>
        <begin position="212"/>
        <end position="409"/>
    </location>
</feature>
<dbReference type="Gene3D" id="1.10.600.10">
    <property type="entry name" value="Farnesyl Diphosphate Synthase"/>
    <property type="match status" value="1"/>
</dbReference>
<sequence length="412" mass="49287">MLKEHVRMALGKVVDPLEQLELIDVLQRLGLSYHFEGEMKRILEGLYNKDQSGDTWRKENLYAISLKFRLLRQHGYNISQGVFNIFRDERGKFKACLYEDTQGMLSLYEASFLSTKSENILEEERDFATKHLQEYVKLNKYQSKTLSTIVSHALELPLHWRIIRFETRWFIDLYRSRKDMNPILLEHVEMDFNMVQAVHQEDLKQVSRWWKKNKLGENMIFARDRLMEIFFWSMGMIDQPQFGCCRINLTNLGSLMTIVDDVYDVYGTLDELKFFKDAIERWEINAMDRLPDYIKICFLILYNFVKEMAFDFLKEQGFHIIRYLKKAWADLCRSYLLEAKWYYGEYIPSLEEYLENAWISISTPVILMHAYFMVTNPITKEEFDCLEEYPKIFYWSSMILRLTDDLGTSAIC</sequence>
<dbReference type="PANTHER" id="PTHR31225">
    <property type="entry name" value="OS04G0344100 PROTEIN-RELATED"/>
    <property type="match status" value="1"/>
</dbReference>
<dbReference type="GO" id="GO:0000287">
    <property type="term" value="F:magnesium ion binding"/>
    <property type="evidence" value="ECO:0007669"/>
    <property type="project" value="InterPro"/>
</dbReference>
<evidence type="ECO:0000259" key="6">
    <source>
        <dbReference type="Pfam" id="PF03936"/>
    </source>
</evidence>
<evidence type="ECO:0000256" key="1">
    <source>
        <dbReference type="ARBA" id="ARBA00001946"/>
    </source>
</evidence>
<keyword evidence="4" id="KW-0456">Lyase</keyword>
<dbReference type="InterPro" id="IPR044814">
    <property type="entry name" value="Terpene_cyclase_plant_C1"/>
</dbReference>
<reference evidence="7 8" key="1">
    <citation type="submission" date="2024-01" db="EMBL/GenBank/DDBJ databases">
        <title>A telomere-to-telomere, gap-free genome of sweet tea (Lithocarpus litseifolius).</title>
        <authorList>
            <person name="Zhou J."/>
        </authorList>
    </citation>
    <scope>NUCLEOTIDE SEQUENCE [LARGE SCALE GENOMIC DNA]</scope>
    <source>
        <strain evidence="7">Zhou-2022a</strain>
        <tissue evidence="7">Leaf</tissue>
    </source>
</reference>
<evidence type="ECO:0000256" key="4">
    <source>
        <dbReference type="ARBA" id="ARBA00023239"/>
    </source>
</evidence>
<comment type="cofactor">
    <cofactor evidence="1">
        <name>Mg(2+)</name>
        <dbReference type="ChEBI" id="CHEBI:18420"/>
    </cofactor>
</comment>
<dbReference type="Gene3D" id="1.50.10.130">
    <property type="entry name" value="Terpene synthase, N-terminal domain"/>
    <property type="match status" value="1"/>
</dbReference>
<keyword evidence="8" id="KW-1185">Reference proteome</keyword>
<name>A0AAW2C721_9ROSI</name>
<dbReference type="InterPro" id="IPR036965">
    <property type="entry name" value="Terpene_synth_N_sf"/>
</dbReference>
<dbReference type="FunFam" id="1.50.10.130:FF:000001">
    <property type="entry name" value="Isoprene synthase, chloroplastic"/>
    <property type="match status" value="1"/>
</dbReference>
<dbReference type="InterPro" id="IPR008930">
    <property type="entry name" value="Terpenoid_cyclase/PrenylTrfase"/>
</dbReference>
<dbReference type="SUPFAM" id="SSF48576">
    <property type="entry name" value="Terpenoid synthases"/>
    <property type="match status" value="1"/>
</dbReference>
<dbReference type="AlphaFoldDB" id="A0AAW2C721"/>
<dbReference type="SFLD" id="SFLDS00005">
    <property type="entry name" value="Isoprenoid_Synthase_Type_I"/>
    <property type="match status" value="1"/>
</dbReference>
<accession>A0AAW2C721</accession>